<gene>
    <name evidence="1" type="ORF">C9374_002691</name>
</gene>
<accession>A0AA88KK12</accession>
<dbReference type="AlphaFoldDB" id="A0AA88KK12"/>
<organism evidence="1 2">
    <name type="scientific">Naegleria lovaniensis</name>
    <name type="common">Amoeba</name>
    <dbReference type="NCBI Taxonomy" id="51637"/>
    <lineage>
        <taxon>Eukaryota</taxon>
        <taxon>Discoba</taxon>
        <taxon>Heterolobosea</taxon>
        <taxon>Tetramitia</taxon>
        <taxon>Eutetramitia</taxon>
        <taxon>Vahlkampfiidae</taxon>
        <taxon>Naegleria</taxon>
    </lineage>
</organism>
<dbReference type="EMBL" id="PYSW02000016">
    <property type="protein sequence ID" value="KAG2386245.1"/>
    <property type="molecule type" value="Genomic_DNA"/>
</dbReference>
<evidence type="ECO:0000313" key="1">
    <source>
        <dbReference type="EMBL" id="KAG2386245.1"/>
    </source>
</evidence>
<name>A0AA88KK12_NAELO</name>
<reference evidence="1 2" key="1">
    <citation type="journal article" date="2018" name="BMC Genomics">
        <title>The genome of Naegleria lovaniensis, the basis for a comparative approach to unravel pathogenicity factors of the human pathogenic amoeba N. fowleri.</title>
        <authorList>
            <person name="Liechti N."/>
            <person name="Schurch N."/>
            <person name="Bruggmann R."/>
            <person name="Wittwer M."/>
        </authorList>
    </citation>
    <scope>NUCLEOTIDE SEQUENCE [LARGE SCALE GENOMIC DNA]</scope>
    <source>
        <strain evidence="1 2">ATCC 30569</strain>
    </source>
</reference>
<dbReference type="GeneID" id="68095146"/>
<dbReference type="RefSeq" id="XP_044550237.1">
    <property type="nucleotide sequence ID" value="XM_044692136.1"/>
</dbReference>
<dbReference type="Proteomes" id="UP000816034">
    <property type="component" value="Unassembled WGS sequence"/>
</dbReference>
<comment type="caution">
    <text evidence="1">The sequence shown here is derived from an EMBL/GenBank/DDBJ whole genome shotgun (WGS) entry which is preliminary data.</text>
</comment>
<keyword evidence="2" id="KW-1185">Reference proteome</keyword>
<protein>
    <submittedName>
        <fullName evidence="1">Uncharacterized protein</fullName>
    </submittedName>
</protein>
<sequence>MSASFKHVIINNTEIQNNSPNTTYCWKMDLTGTTRRNLFSQHFNIDEINDKEDAVIGNDLLSSAKVSQDAHNPFNNGTVLFPKLDLENDFMATSAFQKKAMLRNKEIAERAMSNSHIDDDVVLVELDSLDVVIWMNGNQLSATNSSLS</sequence>
<proteinExistence type="predicted"/>
<evidence type="ECO:0000313" key="2">
    <source>
        <dbReference type="Proteomes" id="UP000816034"/>
    </source>
</evidence>